<dbReference type="Pfam" id="PF14223">
    <property type="entry name" value="Retrotran_gag_2"/>
    <property type="match status" value="1"/>
</dbReference>
<protein>
    <recommendedName>
        <fullName evidence="5">Gag-pol polyprotein</fullName>
    </recommendedName>
</protein>
<keyword evidence="4" id="KW-1185">Reference proteome</keyword>
<feature type="region of interest" description="Disordered" evidence="2">
    <location>
        <begin position="439"/>
        <end position="460"/>
    </location>
</feature>
<organism evidence="3 4">
    <name type="scientific">Tanacetum coccineum</name>
    <dbReference type="NCBI Taxonomy" id="301880"/>
    <lineage>
        <taxon>Eukaryota</taxon>
        <taxon>Viridiplantae</taxon>
        <taxon>Streptophyta</taxon>
        <taxon>Embryophyta</taxon>
        <taxon>Tracheophyta</taxon>
        <taxon>Spermatophyta</taxon>
        <taxon>Magnoliopsida</taxon>
        <taxon>eudicotyledons</taxon>
        <taxon>Gunneridae</taxon>
        <taxon>Pentapetalae</taxon>
        <taxon>asterids</taxon>
        <taxon>campanulids</taxon>
        <taxon>Asterales</taxon>
        <taxon>Asteraceae</taxon>
        <taxon>Asteroideae</taxon>
        <taxon>Anthemideae</taxon>
        <taxon>Anthemidinae</taxon>
        <taxon>Tanacetum</taxon>
    </lineage>
</organism>
<gene>
    <name evidence="3" type="ORF">Tco_0860778</name>
</gene>
<dbReference type="Proteomes" id="UP001151760">
    <property type="component" value="Unassembled WGS sequence"/>
</dbReference>
<reference evidence="3" key="1">
    <citation type="journal article" date="2022" name="Int. J. Mol. Sci.">
        <title>Draft Genome of Tanacetum Coccineum: Genomic Comparison of Closely Related Tanacetum-Family Plants.</title>
        <authorList>
            <person name="Yamashiro T."/>
            <person name="Shiraishi A."/>
            <person name="Nakayama K."/>
            <person name="Satake H."/>
        </authorList>
    </citation>
    <scope>NUCLEOTIDE SEQUENCE</scope>
</reference>
<keyword evidence="1" id="KW-0175">Coiled coil</keyword>
<evidence type="ECO:0008006" key="5">
    <source>
        <dbReference type="Google" id="ProtNLM"/>
    </source>
</evidence>
<evidence type="ECO:0000256" key="2">
    <source>
        <dbReference type="SAM" id="MobiDB-lite"/>
    </source>
</evidence>
<accession>A0ABQ5BGG3</accession>
<feature type="non-terminal residue" evidence="3">
    <location>
        <position position="1"/>
    </location>
</feature>
<reference evidence="3" key="2">
    <citation type="submission" date="2022-01" db="EMBL/GenBank/DDBJ databases">
        <authorList>
            <person name="Yamashiro T."/>
            <person name="Shiraishi A."/>
            <person name="Satake H."/>
            <person name="Nakayama K."/>
        </authorList>
    </citation>
    <scope>NUCLEOTIDE SEQUENCE</scope>
</reference>
<evidence type="ECO:0000256" key="1">
    <source>
        <dbReference type="SAM" id="Coils"/>
    </source>
</evidence>
<sequence length="585" mass="65449">VDTIPNDNTNNTSTNNVTSNAIVEDLPQLLDSRGGSHVINVLEFDVEDFTSWKDRFLVYIDGLEHYLFKILDNGPFVPKSSLSTTTNILIKLQKQWSPEDRRLANQHKRVKNIIISCLPNDVMKSVIKCTTAQSMWNDLILAHEGPSDTRDTKIVAIRLKFNDFKALEGENVQGTFTRLKILLNGLENKGVSIPQAKVTATFVNSLPRKWLSMNQTQRANNSIKNDSLLLCLANTTMWKKDYRGKYKALKSELVVLTKKIDALSKSKSKKGLVAESLDWDEESLSSKDEGVTGVKAFIAIVEDEPDVGKVNARFGQWVDITMKKKVIEKWTSSKVTLDQLLTKQVPRNIVCALGGRGKRKEIISSKEVVFTKEEKSPSETVPEITSDSELEYDNHKPLSPLSKLSRAETIGTSTDVTPPVDLTQTLTISDKTKQVDKESSVKVIKKKTQTKSPSVPDPSLVKKADLSTEQLLFTLMEETLAKLKAQSSQASYSRKAPKIPKPFIPCKYCGFNDHHSDECKYYPKCDICGSIAYAPADYDKRTSSIRKPRIANQRSIEPIEKNSKESSPNVVFGDNSLGDNRDMAQ</sequence>
<evidence type="ECO:0000313" key="4">
    <source>
        <dbReference type="Proteomes" id="UP001151760"/>
    </source>
</evidence>
<feature type="coiled-coil region" evidence="1">
    <location>
        <begin position="239"/>
        <end position="266"/>
    </location>
</feature>
<feature type="region of interest" description="Disordered" evidence="2">
    <location>
        <begin position="377"/>
        <end position="397"/>
    </location>
</feature>
<feature type="region of interest" description="Disordered" evidence="2">
    <location>
        <begin position="544"/>
        <end position="585"/>
    </location>
</feature>
<dbReference type="EMBL" id="BQNB010013255">
    <property type="protein sequence ID" value="GJT13736.1"/>
    <property type="molecule type" value="Genomic_DNA"/>
</dbReference>
<name>A0ABQ5BGG3_9ASTR</name>
<proteinExistence type="predicted"/>
<evidence type="ECO:0000313" key="3">
    <source>
        <dbReference type="EMBL" id="GJT13736.1"/>
    </source>
</evidence>
<comment type="caution">
    <text evidence="3">The sequence shown here is derived from an EMBL/GenBank/DDBJ whole genome shotgun (WGS) entry which is preliminary data.</text>
</comment>